<evidence type="ECO:0000313" key="3">
    <source>
        <dbReference type="Proteomes" id="UP000231701"/>
    </source>
</evidence>
<dbReference type="Proteomes" id="UP000231701">
    <property type="component" value="Chromosome"/>
</dbReference>
<keyword evidence="3" id="KW-1185">Reference proteome</keyword>
<dbReference type="RefSeq" id="WP_100277217.1">
    <property type="nucleotide sequence ID" value="NZ_CP018799.1"/>
</dbReference>
<dbReference type="SUPFAM" id="SSF51206">
    <property type="entry name" value="cAMP-binding domain-like"/>
    <property type="match status" value="1"/>
</dbReference>
<dbReference type="PROSITE" id="PS00889">
    <property type="entry name" value="CNMP_BINDING_2"/>
    <property type="match status" value="1"/>
</dbReference>
<dbReference type="EMBL" id="CP018799">
    <property type="protein sequence ID" value="ATX79310.1"/>
    <property type="molecule type" value="Genomic_DNA"/>
</dbReference>
<sequence length="238" mass="26189">MRLGSIISGKQRSQNRIGGISHIPTMKNRADYLETPFNHPEYSINEMIVMTGAIPLFDKIESEQIGVIAAHMKTVHLDANQQLFAEGEKSDYICFIVSGTVDVVKQSQTGLPVSVSTLSRGRSIGEMALIDAFPRSASVIARTPCTLLKITRESFDKILEERPRAGVSFMRALSQGLSLHLRRTSGQFADAYESTGLASAHSDTKEAATRVANKTTKLIDLIINRKPSNLVPLVRQYT</sequence>
<dbReference type="Gene3D" id="2.60.120.10">
    <property type="entry name" value="Jelly Rolls"/>
    <property type="match status" value="1"/>
</dbReference>
<proteinExistence type="predicted"/>
<dbReference type="Pfam" id="PF00027">
    <property type="entry name" value="cNMP_binding"/>
    <property type="match status" value="1"/>
</dbReference>
<dbReference type="PANTHER" id="PTHR24567">
    <property type="entry name" value="CRP FAMILY TRANSCRIPTIONAL REGULATORY PROTEIN"/>
    <property type="match status" value="1"/>
</dbReference>
<dbReference type="GO" id="GO:0003700">
    <property type="term" value="F:DNA-binding transcription factor activity"/>
    <property type="evidence" value="ECO:0007669"/>
    <property type="project" value="TreeGrafter"/>
</dbReference>
<dbReference type="InterPro" id="IPR050397">
    <property type="entry name" value="Env_Response_Regulators"/>
</dbReference>
<dbReference type="KEGG" id="maes:Ga0123461_0890"/>
<dbReference type="PANTHER" id="PTHR24567:SF74">
    <property type="entry name" value="HTH-TYPE TRANSCRIPTIONAL REGULATOR ARCR"/>
    <property type="match status" value="1"/>
</dbReference>
<dbReference type="OrthoDB" id="5289354at2"/>
<gene>
    <name evidence="2" type="ORF">Ga0123461_0890</name>
</gene>
<dbReference type="CDD" id="cd00038">
    <property type="entry name" value="CAP_ED"/>
    <property type="match status" value="1"/>
</dbReference>
<reference evidence="2 3" key="1">
    <citation type="submission" date="2016-12" db="EMBL/GenBank/DDBJ databases">
        <title>Isolation and genomic insights into novel planktonic Zetaproteobacteria from stratified waters of the Chesapeake Bay.</title>
        <authorList>
            <person name="McAllister S.M."/>
            <person name="Kato S."/>
            <person name="Chan C.S."/>
            <person name="Chiu B.K."/>
            <person name="Field E.K."/>
        </authorList>
    </citation>
    <scope>NUCLEOTIDE SEQUENCE [LARGE SCALE GENOMIC DNA]</scope>
    <source>
        <strain evidence="2 3">CP-5</strain>
    </source>
</reference>
<evidence type="ECO:0000313" key="2">
    <source>
        <dbReference type="EMBL" id="ATX79310.1"/>
    </source>
</evidence>
<dbReference type="SMART" id="SM00100">
    <property type="entry name" value="cNMP"/>
    <property type="match status" value="1"/>
</dbReference>
<name>A0A2K8KWM8_MARES</name>
<dbReference type="GO" id="GO:0005829">
    <property type="term" value="C:cytosol"/>
    <property type="evidence" value="ECO:0007669"/>
    <property type="project" value="TreeGrafter"/>
</dbReference>
<dbReference type="InterPro" id="IPR014710">
    <property type="entry name" value="RmlC-like_jellyroll"/>
</dbReference>
<protein>
    <submittedName>
        <fullName evidence="2">Cyclic nucleotide-binding domain-containing protein</fullName>
    </submittedName>
</protein>
<dbReference type="InterPro" id="IPR000595">
    <property type="entry name" value="cNMP-bd_dom"/>
</dbReference>
<dbReference type="AlphaFoldDB" id="A0A2K8KWM8"/>
<dbReference type="PROSITE" id="PS50042">
    <property type="entry name" value="CNMP_BINDING_3"/>
    <property type="match status" value="1"/>
</dbReference>
<dbReference type="InterPro" id="IPR018488">
    <property type="entry name" value="cNMP-bd_CS"/>
</dbReference>
<organism evidence="2 3">
    <name type="scientific">Mariprofundus aestuarium</name>
    <dbReference type="NCBI Taxonomy" id="1921086"/>
    <lineage>
        <taxon>Bacteria</taxon>
        <taxon>Pseudomonadati</taxon>
        <taxon>Pseudomonadota</taxon>
        <taxon>Candidatius Mariprofundia</taxon>
        <taxon>Mariprofundales</taxon>
        <taxon>Mariprofundaceae</taxon>
        <taxon>Mariprofundus</taxon>
    </lineage>
</organism>
<evidence type="ECO:0000259" key="1">
    <source>
        <dbReference type="PROSITE" id="PS50042"/>
    </source>
</evidence>
<dbReference type="InterPro" id="IPR018490">
    <property type="entry name" value="cNMP-bd_dom_sf"/>
</dbReference>
<accession>A0A2K8KWM8</accession>
<feature type="domain" description="Cyclic nucleotide-binding" evidence="1">
    <location>
        <begin position="56"/>
        <end position="159"/>
    </location>
</feature>